<feature type="compositionally biased region" description="Polar residues" evidence="2">
    <location>
        <begin position="417"/>
        <end position="437"/>
    </location>
</feature>
<feature type="compositionally biased region" description="Low complexity" evidence="2">
    <location>
        <begin position="443"/>
        <end position="461"/>
    </location>
</feature>
<organism evidence="3 4">
    <name type="scientific">Mugilogobius chulae</name>
    <name type="common">yellowstripe goby</name>
    <dbReference type="NCBI Taxonomy" id="88201"/>
    <lineage>
        <taxon>Eukaryota</taxon>
        <taxon>Metazoa</taxon>
        <taxon>Chordata</taxon>
        <taxon>Craniata</taxon>
        <taxon>Vertebrata</taxon>
        <taxon>Euteleostomi</taxon>
        <taxon>Actinopterygii</taxon>
        <taxon>Neopterygii</taxon>
        <taxon>Teleostei</taxon>
        <taxon>Neoteleostei</taxon>
        <taxon>Acanthomorphata</taxon>
        <taxon>Gobiaria</taxon>
        <taxon>Gobiiformes</taxon>
        <taxon>Gobioidei</taxon>
        <taxon>Gobiidae</taxon>
        <taxon>Gobionellinae</taxon>
        <taxon>Mugilogobius</taxon>
    </lineage>
</organism>
<dbReference type="Proteomes" id="UP001460270">
    <property type="component" value="Unassembled WGS sequence"/>
</dbReference>
<proteinExistence type="predicted"/>
<dbReference type="PANTHER" id="PTHR14926">
    <property type="entry name" value="M-PHASE PHOSPHOPROTEIN 9"/>
    <property type="match status" value="1"/>
</dbReference>
<dbReference type="Gene3D" id="1.20.5.340">
    <property type="match status" value="1"/>
</dbReference>
<feature type="region of interest" description="Disordered" evidence="2">
    <location>
        <begin position="1"/>
        <end position="67"/>
    </location>
</feature>
<evidence type="ECO:0000313" key="3">
    <source>
        <dbReference type="EMBL" id="KAK7895503.1"/>
    </source>
</evidence>
<name>A0AAW0NL73_9GOBI</name>
<reference evidence="4" key="1">
    <citation type="submission" date="2024-04" db="EMBL/GenBank/DDBJ databases">
        <title>Salinicola lusitanus LLJ914,a marine bacterium isolated from the Okinawa Trough.</title>
        <authorList>
            <person name="Li J."/>
        </authorList>
    </citation>
    <scope>NUCLEOTIDE SEQUENCE [LARGE SCALE GENOMIC DNA]</scope>
</reference>
<gene>
    <name evidence="3" type="ORF">WMY93_020828</name>
</gene>
<sequence>MSTDDSISEDVSSSGALSHCPVSADGDEGKESETSLVSSEGTSAPGLSVSEDRHTASHTTGGTVQCKSMDTPALQNIRDICLSPEVFEHGKNLPFINPSSIETLRALVQEIRSSGETNPEIWKDCESRWLHLFQLVEKQYQEQILAQQEQYQCQIQLIQDEIKALVQIQNRQGSQPHTGNSALPTVSTHCSSDNGNLQVKDVTPEDPAGTMLSSGYGTMFACDNSESAQQDKATDIQKKYPTEAKQTSCVTECQRKHSKKLGVERVSQQINQQLTSGSNQQLTSWVQMNKLRSKKNKTVPLPMTTAENQELHNKQVESHQLIQFRSTDSLDQNQPGGLSYNLRRSDSLISEASGLTYWRLHENDLYYPLPDSFDSGVHLLKDTSIGFIPSQPSQLSLKEIYCNKQTEFKRGQRDSSCKSTSVSPQPQVLNLDSAGTTRHSDRTSGFTSPSHFSSPSFSTPSHPGPRADTPLTPDSHNIGDVDSDASSVCHQAPVQSDPTHTTEGSCSLEDPVVLSLLRQNLREKHSRHVADLKAYYESEIQNLLDKLRLKDLPKDIEKSNQALTERCQHLEKALAHATSRIQELEANNSSLEKKITEWSERYAVAGATVKSLQKKLEEDKHSAKEKNALIGKLKSRIRQLEEAAQKAEREAEEKKTQREREYKMLQDLLGEYDSLGKKHEGLKSNLVSTENKLVDAYEEISELKRIISKLESQVKQLDHENQARVRYSLHSNTQPSGAGLFHHPDLLLSPSKRNAQPDVIHTFSHSPSEQIHDETKSPVTIQSAKLPYNRCEDVSSGNECLVDITAGGNWK</sequence>
<feature type="coiled-coil region" evidence="1">
    <location>
        <begin position="560"/>
        <end position="720"/>
    </location>
</feature>
<dbReference type="InterPro" id="IPR026636">
    <property type="entry name" value="MPHOSPH9"/>
</dbReference>
<feature type="compositionally biased region" description="Polar residues" evidence="2">
    <location>
        <begin position="57"/>
        <end position="67"/>
    </location>
</feature>
<protein>
    <recommendedName>
        <fullName evidence="5">M-phase phosphoprotein 9</fullName>
    </recommendedName>
</protein>
<feature type="compositionally biased region" description="Polar residues" evidence="2">
    <location>
        <begin position="1"/>
        <end position="16"/>
    </location>
</feature>
<keyword evidence="1" id="KW-0175">Coiled coil</keyword>
<evidence type="ECO:0008006" key="5">
    <source>
        <dbReference type="Google" id="ProtNLM"/>
    </source>
</evidence>
<feature type="compositionally biased region" description="Polar residues" evidence="2">
    <location>
        <begin position="484"/>
        <end position="505"/>
    </location>
</feature>
<dbReference type="SUPFAM" id="SSF57997">
    <property type="entry name" value="Tropomyosin"/>
    <property type="match status" value="1"/>
</dbReference>
<comment type="caution">
    <text evidence="3">The sequence shown here is derived from an EMBL/GenBank/DDBJ whole genome shotgun (WGS) entry which is preliminary data.</text>
</comment>
<dbReference type="PANTHER" id="PTHR14926:SF1">
    <property type="entry name" value="M-PHASE PHOSPHOPROTEIN 9"/>
    <property type="match status" value="1"/>
</dbReference>
<evidence type="ECO:0000256" key="2">
    <source>
        <dbReference type="SAM" id="MobiDB-lite"/>
    </source>
</evidence>
<evidence type="ECO:0000313" key="4">
    <source>
        <dbReference type="Proteomes" id="UP001460270"/>
    </source>
</evidence>
<evidence type="ECO:0000256" key="1">
    <source>
        <dbReference type="SAM" id="Coils"/>
    </source>
</evidence>
<feature type="region of interest" description="Disordered" evidence="2">
    <location>
        <begin position="412"/>
        <end position="505"/>
    </location>
</feature>
<dbReference type="AlphaFoldDB" id="A0AAW0NL73"/>
<dbReference type="GO" id="GO:0005814">
    <property type="term" value="C:centriole"/>
    <property type="evidence" value="ECO:0007669"/>
    <property type="project" value="TreeGrafter"/>
</dbReference>
<dbReference type="EMBL" id="JBBPFD010000015">
    <property type="protein sequence ID" value="KAK7895503.1"/>
    <property type="molecule type" value="Genomic_DNA"/>
</dbReference>
<keyword evidence="4" id="KW-1185">Reference proteome</keyword>
<accession>A0AAW0NL73</accession>